<dbReference type="PROSITE" id="PS51274">
    <property type="entry name" value="GATASE_COBBQ"/>
    <property type="match status" value="1"/>
</dbReference>
<dbReference type="Pfam" id="PF01656">
    <property type="entry name" value="CbiA"/>
    <property type="match status" value="1"/>
</dbReference>
<dbReference type="EMBL" id="SMKZ01000007">
    <property type="protein sequence ID" value="TDE12652.1"/>
    <property type="molecule type" value="Genomic_DNA"/>
</dbReference>
<keyword evidence="8" id="KW-1185">Reference proteome</keyword>
<dbReference type="SUPFAM" id="SSF52540">
    <property type="entry name" value="P-loop containing nucleoside triphosphate hydrolases"/>
    <property type="match status" value="1"/>
</dbReference>
<dbReference type="AlphaFoldDB" id="A0A4R5DFC4"/>
<keyword evidence="3 4" id="KW-0315">Glutamine amidotransferase</keyword>
<dbReference type="InterPro" id="IPR029062">
    <property type="entry name" value="Class_I_gatase-like"/>
</dbReference>
<dbReference type="InterPro" id="IPR047045">
    <property type="entry name" value="CobQ_N"/>
</dbReference>
<dbReference type="PANTHER" id="PTHR21343:SF1">
    <property type="entry name" value="COBYRIC ACID SYNTHASE"/>
    <property type="match status" value="1"/>
</dbReference>
<dbReference type="InParanoid" id="A0A4R5DFC4"/>
<name>A0A4R5DFC4_9ACTN</name>
<sequence>MTAVMVQGCTSWAGKSLLTTALCRWYARQGLRVAPFKAQNMSNNARVVAGGEIGVAQWLQAGAAGVEPDVRMNPVLLKPEHGGSQVVVLGRVDHELSRRPWRERSEHLWPTVERALTELLDTYDLVVIEGAGSPAEINLAANDIVNMRVAEAAGAPVLLAADIDRGGAFAHLFGTWALLPPRHRERIRGFVLNRFRGDASLLPPGPEQLERLTGVRTVGVVPMIRHDLPDEDGAALRAPLRGGLPPVAVVRYPAASNLDEFASLEQVADVRWATQPWHVDGAATVILPGSKHVSADLAWLRSTGLDDAVRDAAARPGVRLVGVCGGLQLLGRRLEDPDGVDGAGDALGLLPLTTTFAPDKLVRRRSLNLPALDGPWRGLTGIEIDGYEIRQGRSVVDGRLDVAAEQALVVARGNVLGCYVHGLFEHPAVLEALFGARPDRTLADTFELLADAVEKHVDGRVLRDLAVLS</sequence>
<keyword evidence="2 4" id="KW-0169">Cobalamin biosynthesis</keyword>
<dbReference type="Gene3D" id="3.40.50.880">
    <property type="match status" value="1"/>
</dbReference>
<dbReference type="InterPro" id="IPR004459">
    <property type="entry name" value="CobQ_synth"/>
</dbReference>
<evidence type="ECO:0000256" key="4">
    <source>
        <dbReference type="HAMAP-Rule" id="MF_00028"/>
    </source>
</evidence>
<evidence type="ECO:0000256" key="3">
    <source>
        <dbReference type="ARBA" id="ARBA00022962"/>
    </source>
</evidence>
<comment type="pathway">
    <text evidence="1 4">Cofactor biosynthesis; adenosylcobalamin biosynthesis.</text>
</comment>
<dbReference type="OrthoDB" id="9808302at2"/>
<dbReference type="Proteomes" id="UP000294739">
    <property type="component" value="Unassembled WGS sequence"/>
</dbReference>
<dbReference type="NCBIfam" id="NF001989">
    <property type="entry name" value="PRK00784.1"/>
    <property type="match status" value="1"/>
</dbReference>
<protein>
    <recommendedName>
        <fullName evidence="4">Cobyric acid synthase</fullName>
    </recommendedName>
</protein>
<evidence type="ECO:0000259" key="6">
    <source>
        <dbReference type="Pfam" id="PF07685"/>
    </source>
</evidence>
<comment type="similarity">
    <text evidence="4">Belongs to the CobB/CobQ family. CobQ subfamily.</text>
</comment>
<accession>A0A4R5DFC4</accession>
<evidence type="ECO:0000313" key="8">
    <source>
        <dbReference type="Proteomes" id="UP000294739"/>
    </source>
</evidence>
<dbReference type="InterPro" id="IPR033949">
    <property type="entry name" value="CobQ_GATase1"/>
</dbReference>
<feature type="active site" evidence="4">
    <location>
        <position position="421"/>
    </location>
</feature>
<dbReference type="UniPathway" id="UPA00148"/>
<dbReference type="CDD" id="cd05389">
    <property type="entry name" value="CobQ_N"/>
    <property type="match status" value="1"/>
</dbReference>
<organism evidence="7 8">
    <name type="scientific">Jiangella asiatica</name>
    <dbReference type="NCBI Taxonomy" id="2530372"/>
    <lineage>
        <taxon>Bacteria</taxon>
        <taxon>Bacillati</taxon>
        <taxon>Actinomycetota</taxon>
        <taxon>Actinomycetes</taxon>
        <taxon>Jiangellales</taxon>
        <taxon>Jiangellaceae</taxon>
        <taxon>Jiangella</taxon>
    </lineage>
</organism>
<evidence type="ECO:0000256" key="1">
    <source>
        <dbReference type="ARBA" id="ARBA00004953"/>
    </source>
</evidence>
<dbReference type="Pfam" id="PF07685">
    <property type="entry name" value="GATase_3"/>
    <property type="match status" value="1"/>
</dbReference>
<dbReference type="NCBIfam" id="TIGR00313">
    <property type="entry name" value="cobQ"/>
    <property type="match status" value="1"/>
</dbReference>
<dbReference type="GO" id="GO:0015420">
    <property type="term" value="F:ABC-type vitamin B12 transporter activity"/>
    <property type="evidence" value="ECO:0007669"/>
    <property type="project" value="UniProtKB-UniRule"/>
</dbReference>
<dbReference type="GO" id="GO:0003824">
    <property type="term" value="F:catalytic activity"/>
    <property type="evidence" value="ECO:0007669"/>
    <property type="project" value="InterPro"/>
</dbReference>
<dbReference type="Gene3D" id="3.40.50.300">
    <property type="entry name" value="P-loop containing nucleotide triphosphate hydrolases"/>
    <property type="match status" value="1"/>
</dbReference>
<feature type="domain" description="CobB/CobQ-like glutamine amidotransferase" evidence="6">
    <location>
        <begin position="247"/>
        <end position="427"/>
    </location>
</feature>
<comment type="caution">
    <text evidence="7">The sequence shown here is derived from an EMBL/GenBank/DDBJ whole genome shotgun (WGS) entry which is preliminary data.</text>
</comment>
<dbReference type="InterPro" id="IPR011698">
    <property type="entry name" value="GATase_3"/>
</dbReference>
<dbReference type="FunCoup" id="A0A4R5DFC4">
    <property type="interactions" value="97"/>
</dbReference>
<evidence type="ECO:0000256" key="2">
    <source>
        <dbReference type="ARBA" id="ARBA00022573"/>
    </source>
</evidence>
<dbReference type="HAMAP" id="MF_00028">
    <property type="entry name" value="CobQ"/>
    <property type="match status" value="1"/>
</dbReference>
<evidence type="ECO:0000259" key="5">
    <source>
        <dbReference type="Pfam" id="PF01656"/>
    </source>
</evidence>
<evidence type="ECO:0000313" key="7">
    <source>
        <dbReference type="EMBL" id="TDE12652.1"/>
    </source>
</evidence>
<feature type="domain" description="CobQ/CobB/MinD/ParA nucleotide binding" evidence="5">
    <location>
        <begin position="4"/>
        <end position="223"/>
    </location>
</feature>
<dbReference type="RefSeq" id="WP_131892927.1">
    <property type="nucleotide sequence ID" value="NZ_SMKZ01000007.1"/>
</dbReference>
<comment type="function">
    <text evidence="4">Catalyzes amidations at positions B, D, E, and G on adenosylcobyrinic A,C-diamide. NH(2) groups are provided by glutamine, and one molecule of ATP is hydrogenolyzed for each amidation.</text>
</comment>
<proteinExistence type="inferred from homology"/>
<gene>
    <name evidence="4" type="primary">cobQ</name>
    <name evidence="7" type="ORF">E1269_07415</name>
</gene>
<dbReference type="InterPro" id="IPR002586">
    <property type="entry name" value="CobQ/CobB/MinD/ParA_Nub-bd_dom"/>
</dbReference>
<feature type="active site" description="Nucleophile" evidence="4">
    <location>
        <position position="324"/>
    </location>
</feature>
<dbReference type="GO" id="GO:0009236">
    <property type="term" value="P:cobalamin biosynthetic process"/>
    <property type="evidence" value="ECO:0007669"/>
    <property type="project" value="UniProtKB-UniRule"/>
</dbReference>
<dbReference type="InterPro" id="IPR027417">
    <property type="entry name" value="P-loop_NTPase"/>
</dbReference>
<reference evidence="7 8" key="1">
    <citation type="submission" date="2019-03" db="EMBL/GenBank/DDBJ databases">
        <title>Draft genome sequences of novel Actinobacteria.</title>
        <authorList>
            <person name="Sahin N."/>
            <person name="Ay H."/>
            <person name="Saygin H."/>
        </authorList>
    </citation>
    <scope>NUCLEOTIDE SEQUENCE [LARGE SCALE GENOMIC DNA]</scope>
    <source>
        <strain evidence="7 8">5K138</strain>
    </source>
</reference>
<dbReference type="CDD" id="cd01750">
    <property type="entry name" value="GATase1_CobQ"/>
    <property type="match status" value="1"/>
</dbReference>
<dbReference type="SUPFAM" id="SSF52317">
    <property type="entry name" value="Class I glutamine amidotransferase-like"/>
    <property type="match status" value="1"/>
</dbReference>
<dbReference type="PANTHER" id="PTHR21343">
    <property type="entry name" value="DETHIOBIOTIN SYNTHETASE"/>
    <property type="match status" value="1"/>
</dbReference>